<evidence type="ECO:0000259" key="5">
    <source>
        <dbReference type="Pfam" id="PF22863"/>
    </source>
</evidence>
<gene>
    <name evidence="6" type="ordered locus">XfasM23_2249</name>
</gene>
<geneLocation type="plasmid" evidence="6 7">
    <name>pXFAS01</name>
</geneLocation>
<organism evidence="6 7">
    <name type="scientific">Xylella fastidiosa (strain M23)</name>
    <dbReference type="NCBI Taxonomy" id="405441"/>
    <lineage>
        <taxon>Bacteria</taxon>
        <taxon>Pseudomonadati</taxon>
        <taxon>Pseudomonadota</taxon>
        <taxon>Gammaproteobacteria</taxon>
        <taxon>Lysobacterales</taxon>
        <taxon>Lysobacteraceae</taxon>
        <taxon>Xylella</taxon>
    </lineage>
</organism>
<evidence type="ECO:0000259" key="2">
    <source>
        <dbReference type="Pfam" id="PF03432"/>
    </source>
</evidence>
<dbReference type="HOGENOM" id="CLU_022651_0_0_6"/>
<evidence type="ECO:0000259" key="3">
    <source>
        <dbReference type="Pfam" id="PF18821"/>
    </source>
</evidence>
<dbReference type="Pfam" id="PF18821">
    <property type="entry name" value="LPD7"/>
    <property type="match status" value="1"/>
</dbReference>
<dbReference type="Pfam" id="PF22863">
    <property type="entry name" value="TraI_middle"/>
    <property type="match status" value="1"/>
</dbReference>
<dbReference type="InterPro" id="IPR054462">
    <property type="entry name" value="TraI_M"/>
</dbReference>
<feature type="domain" description="TraI-like middle" evidence="5">
    <location>
        <begin position="167"/>
        <end position="254"/>
    </location>
</feature>
<reference evidence="6 7" key="1">
    <citation type="journal article" date="2010" name="J. Bacteriol.">
        <title>Whole genome sequences of two Xylella fastidiosa strains (M12 and M23) causing almond leaf scorch disease in California.</title>
        <authorList>
            <person name="Chen J."/>
            <person name="Xie G."/>
            <person name="Han S."/>
            <person name="Chertkov O."/>
            <person name="Sims D."/>
            <person name="Civerolo E.L."/>
        </authorList>
    </citation>
    <scope>NUCLEOTIDE SEQUENCE [LARGE SCALE GENOMIC DNA]</scope>
    <source>
        <strain evidence="7">M23</strain>
        <plasmid evidence="6 7">pXFAS01</plasmid>
    </source>
</reference>
<accession>B2IAU3</accession>
<dbReference type="NCBIfam" id="NF041893">
    <property type="entry name" value="TraI_MobP_relax"/>
    <property type="match status" value="1"/>
</dbReference>
<keyword evidence="6" id="KW-0614">Plasmid</keyword>
<dbReference type="InterPro" id="IPR054461">
    <property type="entry name" value="TraI-like_C"/>
</dbReference>
<protein>
    <submittedName>
        <fullName evidence="6">Relaxase/mobilization nuclease family protein</fullName>
    </submittedName>
</protein>
<evidence type="ECO:0000256" key="1">
    <source>
        <dbReference type="SAM" id="MobiDB-lite"/>
    </source>
</evidence>
<dbReference type="Pfam" id="PF22287">
    <property type="entry name" value="TraI-like_C"/>
    <property type="match status" value="1"/>
</dbReference>
<dbReference type="InterPro" id="IPR005094">
    <property type="entry name" value="Endonuclease_MobA/VirD2"/>
</dbReference>
<feature type="domain" description="MobA/VirD2-like nuclease" evidence="2">
    <location>
        <begin position="22"/>
        <end position="154"/>
    </location>
</feature>
<dbReference type="AlphaFoldDB" id="B2IAU3"/>
<dbReference type="Proteomes" id="UP000001698">
    <property type="component" value="Plasmid pXFAS01"/>
</dbReference>
<evidence type="ECO:0000313" key="7">
    <source>
        <dbReference type="Proteomes" id="UP000001698"/>
    </source>
</evidence>
<dbReference type="InterPro" id="IPR049751">
    <property type="entry name" value="TraI/MobA_relaxases"/>
</dbReference>
<dbReference type="KEGG" id="xfn:XfasM23_2249"/>
<feature type="domain" description="Large polyvalent protein-associated" evidence="3">
    <location>
        <begin position="464"/>
        <end position="551"/>
    </location>
</feature>
<dbReference type="Pfam" id="PF03432">
    <property type="entry name" value="Relaxase"/>
    <property type="match status" value="1"/>
</dbReference>
<sequence>MIAKHVPMRVVKKSDFRELVKYLSNQQGKQERVGCVTVTNCFQNNVLDAALEVQATQALNTRSEADKTYHLLISFREGENPAPEILEVIESRVCAALGYADYQRVSVVHHDTDNLHIHVAINKIHPKSYTIHTPYNDYKTLGEICKKLEREYGLEADNHTVRKTVGENRADDMERNAGVESLLGWIKRECTDQIKQVQSWSELHAVMQRNGLEIRERGNGLVITNGVGRSVKASSVARDFSKAKLEARFGAFESFVKQAPSVSSVHARRIQAPLVEKVGRRPPPRSKGRTPSLSSVGVLHVNSGIRYEQRPIYVKQASTAELYAMYKLEQQDLGAVRNVAIARARTKRDRKIEATKRLGRIKRAAIKLMRGPGVNKKLLYALARKSLKEGVEKANTDYLKARDAAYATYHRRVWADWLQVQATQGNAEALAALRAREMRQWWSCNIFGGLQARRTGPVPGLKPDNITKAGTIIYRVGSTAIRDDGDLLNVSHGAGDYGVEAALRMAMYRYGERITVKGSDEFKKRVVQIAAAARLNISFDDEVLDKRRKQLVSDAAVIVKLTDAMLSDKTAQFTQAQASRVGAFQEDALSEYDAAISRSINLANQEQINEQQRTRAKHYFVQRWSDRGGPNSRRDGHATRIRSGGGGSGKHGASGATVISSAGGFNKPNVGGIGAKPPPASTHRLRNLHQLGVVQFSRGSEVLLPRHVSDCVGEQQTERNHRVRRDVHTAGITSSELMAVDKYIAERELKRVREFDIMKNRRYNEDDAGMVKFAGLRQVDGKSLVLLKRNDEVIVLAIDVATARRMKRFSLGDEVLLTKKGTLKTKGRNR</sequence>
<dbReference type="RefSeq" id="WP_004086668.1">
    <property type="nucleotide sequence ID" value="NC_010579.1"/>
</dbReference>
<feature type="compositionally biased region" description="Gly residues" evidence="1">
    <location>
        <begin position="643"/>
        <end position="652"/>
    </location>
</feature>
<name>B2IAU3_XYLF2</name>
<evidence type="ECO:0000259" key="4">
    <source>
        <dbReference type="Pfam" id="PF22287"/>
    </source>
</evidence>
<dbReference type="InterPro" id="IPR040677">
    <property type="entry name" value="LPD7"/>
</dbReference>
<proteinExistence type="predicted"/>
<dbReference type="EMBL" id="CP001012">
    <property type="protein sequence ID" value="ACB93642.1"/>
    <property type="molecule type" value="Genomic_DNA"/>
</dbReference>
<evidence type="ECO:0000313" key="6">
    <source>
        <dbReference type="EMBL" id="ACB93642.1"/>
    </source>
</evidence>
<feature type="domain" description="TraI-like C-terminal" evidence="4">
    <location>
        <begin position="739"/>
        <end position="824"/>
    </location>
</feature>
<feature type="region of interest" description="Disordered" evidence="1">
    <location>
        <begin position="623"/>
        <end position="654"/>
    </location>
</feature>